<dbReference type="GO" id="GO:0003824">
    <property type="term" value="F:catalytic activity"/>
    <property type="evidence" value="ECO:0007669"/>
    <property type="project" value="InterPro"/>
</dbReference>
<dbReference type="RefSeq" id="WP_203907643.1">
    <property type="nucleotide sequence ID" value="NZ_BONY01000009.1"/>
</dbReference>
<dbReference type="PANTHER" id="PTHR11895:SF76">
    <property type="entry name" value="INDOLEACETAMIDE HYDROLASE"/>
    <property type="match status" value="1"/>
</dbReference>
<dbReference type="EMBL" id="BONY01000009">
    <property type="protein sequence ID" value="GIH03733.1"/>
    <property type="molecule type" value="Genomic_DNA"/>
</dbReference>
<evidence type="ECO:0000313" key="2">
    <source>
        <dbReference type="EMBL" id="GIH03733.1"/>
    </source>
</evidence>
<dbReference type="Proteomes" id="UP000612899">
    <property type="component" value="Unassembled WGS sequence"/>
</dbReference>
<gene>
    <name evidence="2" type="ORF">Rhe02_18000</name>
</gene>
<dbReference type="Pfam" id="PF01425">
    <property type="entry name" value="Amidase"/>
    <property type="match status" value="1"/>
</dbReference>
<dbReference type="InterPro" id="IPR036928">
    <property type="entry name" value="AS_sf"/>
</dbReference>
<sequence>MPWFSAVDLSEQIRRREVSCVEVMRAYLERIEALNPRVNAIVALREPEVLLREASARDEQLARGQYLGWLHGLPFAVKDLAAAEGLLWTEGSPIYARRVAEADDVFVRRLKDAGAIVVGKTNVPEFGLGSQTYNRVYGATATPYDTTRTAGGSSGGAAAALALRLVPVADGSDYLGSLRNPAAFCHVLGFRPSYGRVPTPGFVAHPSVVGPMGRTVDDVAALLGVLAGPHDSAPLSFAAGAFRPRDGKRRDWRGVRIAWVGDFGGYLACEAGLLEVCRKALRVFEDLGAQVHEAVPGYPPERIWDTVLTWRWWTSLKWHDLYSDPATRAELKPEIIWETEHGLRLTALDVARAELQRIEWYEAVLRFLDSYDFVVAPSAQVFPFPITTTWPREIDGRPMDSYHRWMETVAPWSMTGLPVLGMPAGFDARGLPAGIQLIGRPGADAEVLHLAKAYEQSTNWVRDHPPPES</sequence>
<name>A0A8J3VFB5_9ACTN</name>
<proteinExistence type="predicted"/>
<dbReference type="AlphaFoldDB" id="A0A8J3VFB5"/>
<dbReference type="InterPro" id="IPR000120">
    <property type="entry name" value="Amidase"/>
</dbReference>
<accession>A0A8J3VFB5</accession>
<dbReference type="InterPro" id="IPR023631">
    <property type="entry name" value="Amidase_dom"/>
</dbReference>
<comment type="caution">
    <text evidence="2">The sequence shown here is derived from an EMBL/GenBank/DDBJ whole genome shotgun (WGS) entry which is preliminary data.</text>
</comment>
<protein>
    <submittedName>
        <fullName evidence="2">Amidase</fullName>
    </submittedName>
</protein>
<dbReference type="SUPFAM" id="SSF75304">
    <property type="entry name" value="Amidase signature (AS) enzymes"/>
    <property type="match status" value="1"/>
</dbReference>
<reference evidence="2" key="1">
    <citation type="submission" date="2021-01" db="EMBL/GenBank/DDBJ databases">
        <title>Whole genome shotgun sequence of Rhizocola hellebori NBRC 109834.</title>
        <authorList>
            <person name="Komaki H."/>
            <person name="Tamura T."/>
        </authorList>
    </citation>
    <scope>NUCLEOTIDE SEQUENCE</scope>
    <source>
        <strain evidence="2">NBRC 109834</strain>
    </source>
</reference>
<evidence type="ECO:0000313" key="3">
    <source>
        <dbReference type="Proteomes" id="UP000612899"/>
    </source>
</evidence>
<dbReference type="PANTHER" id="PTHR11895">
    <property type="entry name" value="TRANSAMIDASE"/>
    <property type="match status" value="1"/>
</dbReference>
<dbReference type="Gene3D" id="3.90.1300.10">
    <property type="entry name" value="Amidase signature (AS) domain"/>
    <property type="match status" value="1"/>
</dbReference>
<organism evidence="2 3">
    <name type="scientific">Rhizocola hellebori</name>
    <dbReference type="NCBI Taxonomy" id="1392758"/>
    <lineage>
        <taxon>Bacteria</taxon>
        <taxon>Bacillati</taxon>
        <taxon>Actinomycetota</taxon>
        <taxon>Actinomycetes</taxon>
        <taxon>Micromonosporales</taxon>
        <taxon>Micromonosporaceae</taxon>
        <taxon>Rhizocola</taxon>
    </lineage>
</organism>
<feature type="domain" description="Amidase" evidence="1">
    <location>
        <begin position="22"/>
        <end position="448"/>
    </location>
</feature>
<dbReference type="NCBIfam" id="NF005686">
    <property type="entry name" value="PRK07486.1"/>
    <property type="match status" value="1"/>
</dbReference>
<keyword evidence="3" id="KW-1185">Reference proteome</keyword>
<evidence type="ECO:0000259" key="1">
    <source>
        <dbReference type="Pfam" id="PF01425"/>
    </source>
</evidence>